<evidence type="ECO:0000259" key="1">
    <source>
        <dbReference type="Pfam" id="PF03432"/>
    </source>
</evidence>
<dbReference type="RefSeq" id="WP_063917197.1">
    <property type="nucleotide sequence ID" value="NZ_MJEL01000034.1"/>
</dbReference>
<dbReference type="InterPro" id="IPR005094">
    <property type="entry name" value="Endonuclease_MobA/VirD2"/>
</dbReference>
<dbReference type="Proteomes" id="UP000852880">
    <property type="component" value="Unassembled WGS sequence"/>
</dbReference>
<reference evidence="2" key="1">
    <citation type="submission" date="2016-09" db="EMBL/GenBank/DDBJ databases">
        <title>Whole Genome Sequencing of Salmonella enterica subsp. enterica serovar Nottingham.</title>
        <authorList>
            <person name="Zheng J."/>
            <person name="Wang H."/>
        </authorList>
    </citation>
    <scope>NUCLEOTIDE SEQUENCE [LARGE SCALE GENOMIC DNA]</scope>
    <source>
        <strain evidence="2">CFSAN055411</strain>
    </source>
</reference>
<comment type="caution">
    <text evidence="2">The sequence shown here is derived from an EMBL/GenBank/DDBJ whole genome shotgun (WGS) entry which is preliminary data.</text>
</comment>
<dbReference type="Pfam" id="PF03432">
    <property type="entry name" value="Relaxase"/>
    <property type="match status" value="1"/>
</dbReference>
<organism evidence="2">
    <name type="scientific">Salmonella enterica</name>
    <name type="common">Salmonella choleraesuis</name>
    <dbReference type="NCBI Taxonomy" id="28901"/>
    <lineage>
        <taxon>Bacteria</taxon>
        <taxon>Pseudomonadati</taxon>
        <taxon>Pseudomonadota</taxon>
        <taxon>Gammaproteobacteria</taxon>
        <taxon>Enterobacterales</taxon>
        <taxon>Enterobacteriaceae</taxon>
        <taxon>Salmonella</taxon>
    </lineage>
</organism>
<evidence type="ECO:0000313" key="2">
    <source>
        <dbReference type="EMBL" id="OEH96384.1"/>
    </source>
</evidence>
<name>A0A3F3IJB5_SALER</name>
<dbReference type="EMBL" id="MJEL01000034">
    <property type="protein sequence ID" value="OEH96384.1"/>
    <property type="molecule type" value="Genomic_DNA"/>
</dbReference>
<sequence length="399" mass="45550">MKGMQKIKRGKQFTGVVVYALEPASHHKTDPRVIGGNMAGNHIVDLIREFGQTKLLRPDIKKPVWHNSLRLPHGEKLSEAQWATVADDYMSRMGFNDTHLRCYVLHNDEAGQHIHIIASRIDITDGKLYLGKNENLASTRIISELERIHGLTETATTSNRRSQSIKNLSRNEKMLSERTATPCPKAALQTCIDNVLANRPDLLSFIQQLEQVGVTCQPNIASTGKMNGFSFEFQGIAFKASQLGKRYAWSNIQTLIDYSPGHVKLLNTRSKFAPAPCKQPEAQHPSRETILDKLLQLDEQVRNERESELAHTIQLHQKLRFTAHQISRQHQSHFQMWLPFLSRLIQLLRQLGSSLLYATARRFRQIYHLHLLASSPEPVDKIHSEQLVSKESNYKPHFN</sequence>
<protein>
    <submittedName>
        <fullName evidence="2">Relaxase</fullName>
    </submittedName>
</protein>
<feature type="domain" description="MobA/VirD2-like nuclease" evidence="1">
    <location>
        <begin position="19"/>
        <end position="151"/>
    </location>
</feature>
<gene>
    <name evidence="2" type="ORF">BH006_02795</name>
</gene>
<dbReference type="AlphaFoldDB" id="A0A3F3IJB5"/>
<accession>A0A3F3IJB5</accession>
<proteinExistence type="predicted"/>